<evidence type="ECO:0000256" key="3">
    <source>
        <dbReference type="ARBA" id="ARBA00012970"/>
    </source>
</evidence>
<dbReference type="InterPro" id="IPR036343">
    <property type="entry name" value="GluRdtase_N_sf"/>
</dbReference>
<dbReference type="GO" id="GO:0008883">
    <property type="term" value="F:glutamyl-tRNA reductase activity"/>
    <property type="evidence" value="ECO:0007669"/>
    <property type="project" value="UniProtKB-UniRule"/>
</dbReference>
<dbReference type="SUPFAM" id="SSF51735">
    <property type="entry name" value="NAD(P)-binding Rossmann-fold domains"/>
    <property type="match status" value="1"/>
</dbReference>
<dbReference type="Proteomes" id="UP000277145">
    <property type="component" value="Unassembled WGS sequence"/>
</dbReference>
<comment type="catalytic activity">
    <reaction evidence="7 9 10">
        <text>(S)-4-amino-5-oxopentanoate + tRNA(Glu) + NADP(+) = L-glutamyl-tRNA(Glu) + NADPH + H(+)</text>
        <dbReference type="Rhea" id="RHEA:12344"/>
        <dbReference type="Rhea" id="RHEA-COMP:9663"/>
        <dbReference type="Rhea" id="RHEA-COMP:9680"/>
        <dbReference type="ChEBI" id="CHEBI:15378"/>
        <dbReference type="ChEBI" id="CHEBI:57501"/>
        <dbReference type="ChEBI" id="CHEBI:57783"/>
        <dbReference type="ChEBI" id="CHEBI:58349"/>
        <dbReference type="ChEBI" id="CHEBI:78442"/>
        <dbReference type="ChEBI" id="CHEBI:78520"/>
        <dbReference type="EC" id="1.2.1.70"/>
    </reaction>
</comment>
<evidence type="ECO:0000256" key="4">
    <source>
        <dbReference type="ARBA" id="ARBA00022857"/>
    </source>
</evidence>
<dbReference type="UniPathway" id="UPA00251">
    <property type="reaction ID" value="UER00316"/>
</dbReference>
<name>A0A3A6VDK7_LEGPN</name>
<dbReference type="InterPro" id="IPR000343">
    <property type="entry name" value="4pyrrol_synth_GluRdtase"/>
</dbReference>
<comment type="subunit">
    <text evidence="9">Homodimer.</text>
</comment>
<evidence type="ECO:0000256" key="10">
    <source>
        <dbReference type="RuleBase" id="RU000584"/>
    </source>
</evidence>
<evidence type="ECO:0000256" key="2">
    <source>
        <dbReference type="ARBA" id="ARBA00005916"/>
    </source>
</evidence>
<dbReference type="CDD" id="cd05213">
    <property type="entry name" value="NAD_bind_Glutamyl_tRNA_reduct"/>
    <property type="match status" value="1"/>
</dbReference>
<dbReference type="PIRSF" id="PIRSF000445">
    <property type="entry name" value="4pyrrol_synth_GluRdtase"/>
    <property type="match status" value="1"/>
</dbReference>
<dbReference type="EMBL" id="QWDR01000001">
    <property type="protein sequence ID" value="RJY34811.1"/>
    <property type="molecule type" value="Genomic_DNA"/>
</dbReference>
<dbReference type="GO" id="GO:0050661">
    <property type="term" value="F:NADP binding"/>
    <property type="evidence" value="ECO:0007669"/>
    <property type="project" value="InterPro"/>
</dbReference>
<dbReference type="AlphaFoldDB" id="A0A3A6VDK7"/>
<dbReference type="PANTHER" id="PTHR43013:SF1">
    <property type="entry name" value="GLUTAMYL-TRNA REDUCTASE"/>
    <property type="match status" value="1"/>
</dbReference>
<reference evidence="11 12" key="1">
    <citation type="submission" date="2018-08" db="EMBL/GenBank/DDBJ databases">
        <title>Genome Sequences of Legionella pneumophila subsp. pneumophila Isolates, Recovered from a Drinking Water System in a Large Builging.</title>
        <authorList>
            <person name="Gomez-Alvarez V."/>
            <person name="Boczek L."/>
            <person name="King D."/>
            <person name="Pemberton A."/>
            <person name="Pfaller S."/>
            <person name="Rodgers M."/>
            <person name="Santodomingo J."/>
            <person name="Revetta R."/>
        </authorList>
    </citation>
    <scope>NUCLEOTIDE SEQUENCE [LARGE SCALE GENOMIC DNA]</scope>
    <source>
        <strain evidence="11 12">L01C.1</strain>
    </source>
</reference>
<dbReference type="HAMAP" id="MF_00087">
    <property type="entry name" value="Glu_tRNA_reductase"/>
    <property type="match status" value="1"/>
</dbReference>
<evidence type="ECO:0000256" key="1">
    <source>
        <dbReference type="ARBA" id="ARBA00005059"/>
    </source>
</evidence>
<evidence type="ECO:0000256" key="8">
    <source>
        <dbReference type="ARBA" id="ARBA00068659"/>
    </source>
</evidence>
<comment type="similarity">
    <text evidence="2 9 10">Belongs to the glutamyl-tRNA reductase family.</text>
</comment>
<dbReference type="NCBIfam" id="TIGR01035">
    <property type="entry name" value="hemA"/>
    <property type="match status" value="1"/>
</dbReference>
<dbReference type="InterPro" id="IPR015896">
    <property type="entry name" value="4pyrrol_synth_GluRdtase_dimer"/>
</dbReference>
<dbReference type="InterPro" id="IPR015895">
    <property type="entry name" value="4pyrrol_synth_GluRdtase_N"/>
</dbReference>
<sequence>MIARNRNTRNLAFFSTNFTMNRLQFVNSLKQINQDSMVFVACGLNHKTAPIHVREKVALQPAMQDSLLSSLLDLPEVNEAAILSTCNRTEIYCDTNTPEVLGNWLAHEHQLSEELLSQFLYIHQGKEGIKHTLRVASGLDSMMIGEPQILGQMKQAYQHACRLGTVKTQLRPVFEYIFRASKRIRTRSGIGANPVSIAYAAVQLIGQLFKNYHSLSVFLIGSGETASLVAKYLHQHGVHRFLIASRTLENAQKLAETFGGKTLSIGDIPQYLPLADVVISATACPLPFINKSLVEHALEQRNHAPMFLLDLAVPRDIEGNVNELEQVHLYNVDDLQSMIEKGMDERRNAALQAEQLIESELDNYIRWHRSLRAKDVICDYRNQMHTLAQQELQRALKKISAGQNQQDVLNEFSMRLVNKLTHNPTIGLRQIAWDNREDLLDLARYLFDTTANQSLYEEIS</sequence>
<comment type="pathway">
    <text evidence="1 9 10">Porphyrin-containing compound metabolism; protoporphyrin-IX biosynthesis; 5-aminolevulinate from L-glutamyl-tRNA(Glu): step 1/2.</text>
</comment>
<comment type="caution">
    <text evidence="11">The sequence shown here is derived from an EMBL/GenBank/DDBJ whole genome shotgun (WGS) entry which is preliminary data.</text>
</comment>
<keyword evidence="6 9" id="KW-0627">Porphyrin biosynthesis</keyword>
<evidence type="ECO:0000256" key="7">
    <source>
        <dbReference type="ARBA" id="ARBA00047464"/>
    </source>
</evidence>
<keyword evidence="4 9" id="KW-0521">NADP</keyword>
<evidence type="ECO:0000313" key="12">
    <source>
        <dbReference type="Proteomes" id="UP000277145"/>
    </source>
</evidence>
<comment type="domain">
    <text evidence="9">Possesses an unusual extended V-shaped dimeric structure with each monomer consisting of three distinct domains arranged along a curved 'spinal' alpha-helix. The N-terminal catalytic domain specifically recognizes the glutamate moiety of the substrate. The second domain is the NADPH-binding domain, and the third C-terminal domain is responsible for dimerization.</text>
</comment>
<feature type="binding site" evidence="9">
    <location>
        <begin position="85"/>
        <end position="88"/>
    </location>
    <ligand>
        <name>substrate</name>
    </ligand>
</feature>
<dbReference type="SUPFAM" id="SSF69742">
    <property type="entry name" value="Glutamyl tRNA-reductase catalytic, N-terminal domain"/>
    <property type="match status" value="1"/>
</dbReference>
<dbReference type="GO" id="GO:0019353">
    <property type="term" value="P:protoporphyrinogen IX biosynthetic process from glutamate"/>
    <property type="evidence" value="ECO:0007669"/>
    <property type="project" value="TreeGrafter"/>
</dbReference>
<dbReference type="FunFam" id="3.30.460.30:FF:000001">
    <property type="entry name" value="Glutamyl-tRNA reductase"/>
    <property type="match status" value="1"/>
</dbReference>
<feature type="binding site" evidence="9">
    <location>
        <begin position="221"/>
        <end position="226"/>
    </location>
    <ligand>
        <name>NADP(+)</name>
        <dbReference type="ChEBI" id="CHEBI:58349"/>
    </ligand>
</feature>
<dbReference type="PANTHER" id="PTHR43013">
    <property type="entry name" value="GLUTAMYL-TRNA REDUCTASE"/>
    <property type="match status" value="1"/>
</dbReference>
<dbReference type="Pfam" id="PF05201">
    <property type="entry name" value="GlutR_N"/>
    <property type="match status" value="1"/>
</dbReference>
<protein>
    <recommendedName>
        <fullName evidence="8 9">Glutamyl-tRNA reductase</fullName>
        <shortName evidence="9">GluTR</shortName>
        <ecNumber evidence="3 9">1.2.1.70</ecNumber>
    </recommendedName>
</protein>
<dbReference type="Pfam" id="PF00745">
    <property type="entry name" value="GlutR_dimer"/>
    <property type="match status" value="1"/>
</dbReference>
<dbReference type="InterPro" id="IPR006151">
    <property type="entry name" value="Shikm_DH/Glu-tRNA_Rdtase"/>
</dbReference>
<dbReference type="Gene3D" id="3.30.460.30">
    <property type="entry name" value="Glutamyl-tRNA reductase, N-terminal domain"/>
    <property type="match status" value="1"/>
</dbReference>
<dbReference type="EC" id="1.2.1.70" evidence="3 9"/>
<feature type="active site" description="Nucleophile" evidence="9">
    <location>
        <position position="86"/>
    </location>
</feature>
<dbReference type="InterPro" id="IPR036453">
    <property type="entry name" value="GluRdtase_dimer_dom_sf"/>
</dbReference>
<dbReference type="SUPFAM" id="SSF69075">
    <property type="entry name" value="Glutamyl tRNA-reductase dimerization domain"/>
    <property type="match status" value="1"/>
</dbReference>
<dbReference type="Gene3D" id="3.40.50.720">
    <property type="entry name" value="NAD(P)-binding Rossmann-like Domain"/>
    <property type="match status" value="1"/>
</dbReference>
<evidence type="ECO:0000256" key="6">
    <source>
        <dbReference type="ARBA" id="ARBA00023244"/>
    </source>
</evidence>
<dbReference type="InterPro" id="IPR036291">
    <property type="entry name" value="NAD(P)-bd_dom_sf"/>
</dbReference>
<evidence type="ECO:0000256" key="5">
    <source>
        <dbReference type="ARBA" id="ARBA00023002"/>
    </source>
</evidence>
<proteinExistence type="inferred from homology"/>
<evidence type="ECO:0000313" key="11">
    <source>
        <dbReference type="EMBL" id="RJY34811.1"/>
    </source>
</evidence>
<comment type="miscellaneous">
    <text evidence="9">During catalysis, the active site Cys acts as a nucleophile attacking the alpha-carbonyl group of tRNA-bound glutamate with the formation of a thioester intermediate between enzyme and glutamate, and the concomitant release of tRNA(Glu). The thioester intermediate is finally reduced by direct hydride transfer from NADPH, to form the product GSA.</text>
</comment>
<feature type="binding site" evidence="9">
    <location>
        <position position="141"/>
    </location>
    <ligand>
        <name>substrate</name>
    </ligand>
</feature>
<comment type="function">
    <text evidence="9">Catalyzes the NADPH-dependent reduction of glutamyl-tRNA(Glu) to glutamate 1-semialdehyde (GSA).</text>
</comment>
<dbReference type="Pfam" id="PF01488">
    <property type="entry name" value="Shikimate_DH"/>
    <property type="match status" value="1"/>
</dbReference>
<feature type="site" description="Important for activity" evidence="9">
    <location>
        <position position="131"/>
    </location>
</feature>
<feature type="binding site" evidence="9">
    <location>
        <position position="152"/>
    </location>
    <ligand>
        <name>substrate</name>
    </ligand>
</feature>
<accession>A0A3A6VDK7</accession>
<feature type="binding site" evidence="9">
    <location>
        <begin position="146"/>
        <end position="148"/>
    </location>
    <ligand>
        <name>substrate</name>
    </ligand>
</feature>
<organism evidence="11 12">
    <name type="scientific">Legionella pneumophila subsp. pneumophila</name>
    <dbReference type="NCBI Taxonomy" id="91891"/>
    <lineage>
        <taxon>Bacteria</taxon>
        <taxon>Pseudomonadati</taxon>
        <taxon>Pseudomonadota</taxon>
        <taxon>Gammaproteobacteria</taxon>
        <taxon>Legionellales</taxon>
        <taxon>Legionellaceae</taxon>
        <taxon>Legionella</taxon>
    </lineage>
</organism>
<keyword evidence="5 9" id="KW-0560">Oxidoreductase</keyword>
<gene>
    <name evidence="9" type="primary">hemA</name>
    <name evidence="11" type="ORF">D1H98_08615</name>
</gene>
<evidence type="ECO:0000256" key="9">
    <source>
        <dbReference type="HAMAP-Rule" id="MF_00087"/>
    </source>
</evidence>
<dbReference type="FunFam" id="3.40.50.720:FF:000031">
    <property type="entry name" value="Glutamyl-tRNA reductase"/>
    <property type="match status" value="1"/>
</dbReference>